<keyword evidence="3" id="KW-0808">Transferase</keyword>
<evidence type="ECO:0000256" key="8">
    <source>
        <dbReference type="PROSITE-ProRule" id="PRU00175"/>
    </source>
</evidence>
<dbReference type="Pfam" id="PF13639">
    <property type="entry name" value="zf-RING_2"/>
    <property type="match status" value="1"/>
</dbReference>
<dbReference type="InterPro" id="IPR001841">
    <property type="entry name" value="Znf_RING"/>
</dbReference>
<dbReference type="InterPro" id="IPR039525">
    <property type="entry name" value="RNF126-like_zinc-ribbon"/>
</dbReference>
<dbReference type="GO" id="GO:0061630">
    <property type="term" value="F:ubiquitin protein ligase activity"/>
    <property type="evidence" value="ECO:0007669"/>
    <property type="project" value="UniProtKB-EC"/>
</dbReference>
<comment type="caution">
    <text evidence="11">The sequence shown here is derived from an EMBL/GenBank/DDBJ whole genome shotgun (WGS) entry which is preliminary data.</text>
</comment>
<keyword evidence="7" id="KW-0862">Zinc</keyword>
<feature type="compositionally biased region" description="Basic and acidic residues" evidence="9">
    <location>
        <begin position="207"/>
        <end position="218"/>
    </location>
</feature>
<evidence type="ECO:0000256" key="5">
    <source>
        <dbReference type="ARBA" id="ARBA00022771"/>
    </source>
</evidence>
<evidence type="ECO:0000256" key="4">
    <source>
        <dbReference type="ARBA" id="ARBA00022723"/>
    </source>
</evidence>
<keyword evidence="5 8" id="KW-0863">Zinc-finger</keyword>
<dbReference type="Proteomes" id="UP000652761">
    <property type="component" value="Unassembled WGS sequence"/>
</dbReference>
<evidence type="ECO:0000313" key="12">
    <source>
        <dbReference type="Proteomes" id="UP000652761"/>
    </source>
</evidence>
<dbReference type="FunFam" id="3.30.40.10:FF:000022">
    <property type="entry name" value="E3 ubiquitin-protein ligase RING1-like"/>
    <property type="match status" value="1"/>
</dbReference>
<evidence type="ECO:0000256" key="6">
    <source>
        <dbReference type="ARBA" id="ARBA00022786"/>
    </source>
</evidence>
<protein>
    <recommendedName>
        <fullName evidence="2">RING-type E3 ubiquitin transferase</fullName>
        <ecNumber evidence="2">2.3.2.27</ecNumber>
    </recommendedName>
</protein>
<dbReference type="GO" id="GO:0008270">
    <property type="term" value="F:zinc ion binding"/>
    <property type="evidence" value="ECO:0007669"/>
    <property type="project" value="UniProtKB-KW"/>
</dbReference>
<reference evidence="11" key="1">
    <citation type="submission" date="2017-07" db="EMBL/GenBank/DDBJ databases">
        <title>Taro Niue Genome Assembly and Annotation.</title>
        <authorList>
            <person name="Atibalentja N."/>
            <person name="Keating K."/>
            <person name="Fields C.J."/>
        </authorList>
    </citation>
    <scope>NUCLEOTIDE SEQUENCE</scope>
    <source>
        <strain evidence="11">Niue_2</strain>
        <tissue evidence="11">Leaf</tissue>
    </source>
</reference>
<dbReference type="PANTHER" id="PTHR15710">
    <property type="entry name" value="E3 UBIQUITIN-PROTEIN LIGASE PRAJA"/>
    <property type="match status" value="1"/>
</dbReference>
<accession>A0A843V682</accession>
<dbReference type="CDD" id="cd16667">
    <property type="entry name" value="RING-H2_RNF126-like"/>
    <property type="match status" value="1"/>
</dbReference>
<keyword evidence="12" id="KW-1185">Reference proteome</keyword>
<organism evidence="11 12">
    <name type="scientific">Colocasia esculenta</name>
    <name type="common">Wild taro</name>
    <name type="synonym">Arum esculentum</name>
    <dbReference type="NCBI Taxonomy" id="4460"/>
    <lineage>
        <taxon>Eukaryota</taxon>
        <taxon>Viridiplantae</taxon>
        <taxon>Streptophyta</taxon>
        <taxon>Embryophyta</taxon>
        <taxon>Tracheophyta</taxon>
        <taxon>Spermatophyta</taxon>
        <taxon>Magnoliopsida</taxon>
        <taxon>Liliopsida</taxon>
        <taxon>Araceae</taxon>
        <taxon>Aroideae</taxon>
        <taxon>Colocasieae</taxon>
        <taxon>Colocasia</taxon>
    </lineage>
</organism>
<evidence type="ECO:0000256" key="7">
    <source>
        <dbReference type="ARBA" id="ARBA00022833"/>
    </source>
</evidence>
<feature type="domain" description="RING-type" evidence="10">
    <location>
        <begin position="150"/>
        <end position="191"/>
    </location>
</feature>
<dbReference type="Gene3D" id="3.30.40.10">
    <property type="entry name" value="Zinc/RING finger domain, C3HC4 (zinc finger)"/>
    <property type="match status" value="1"/>
</dbReference>
<evidence type="ECO:0000256" key="1">
    <source>
        <dbReference type="ARBA" id="ARBA00000900"/>
    </source>
</evidence>
<dbReference type="OrthoDB" id="8062037at2759"/>
<dbReference type="GO" id="GO:0016567">
    <property type="term" value="P:protein ubiquitination"/>
    <property type="evidence" value="ECO:0007669"/>
    <property type="project" value="TreeGrafter"/>
</dbReference>
<dbReference type="PANTHER" id="PTHR15710:SF18">
    <property type="entry name" value="RING-TYPE E3 UBIQUITIN TRANSFERASE"/>
    <property type="match status" value="1"/>
</dbReference>
<dbReference type="EMBL" id="NMUH01001215">
    <property type="protein sequence ID" value="MQL90157.1"/>
    <property type="molecule type" value="Genomic_DNA"/>
</dbReference>
<evidence type="ECO:0000256" key="9">
    <source>
        <dbReference type="SAM" id="MobiDB-lite"/>
    </source>
</evidence>
<dbReference type="SMART" id="SM00184">
    <property type="entry name" value="RING"/>
    <property type="match status" value="1"/>
</dbReference>
<dbReference type="PROSITE" id="PS50089">
    <property type="entry name" value="ZF_RING_2"/>
    <property type="match status" value="1"/>
</dbReference>
<keyword evidence="4" id="KW-0479">Metal-binding</keyword>
<evidence type="ECO:0000313" key="11">
    <source>
        <dbReference type="EMBL" id="MQL90157.1"/>
    </source>
</evidence>
<dbReference type="Pfam" id="PF14369">
    <property type="entry name" value="Zn_ribbon_19"/>
    <property type="match status" value="1"/>
</dbReference>
<name>A0A843V682_COLES</name>
<dbReference type="InterPro" id="IPR013083">
    <property type="entry name" value="Znf_RING/FYVE/PHD"/>
</dbReference>
<dbReference type="GO" id="GO:0005737">
    <property type="term" value="C:cytoplasm"/>
    <property type="evidence" value="ECO:0007669"/>
    <property type="project" value="TreeGrafter"/>
</dbReference>
<dbReference type="SUPFAM" id="SSF57850">
    <property type="entry name" value="RING/U-box"/>
    <property type="match status" value="1"/>
</dbReference>
<evidence type="ECO:0000256" key="2">
    <source>
        <dbReference type="ARBA" id="ARBA00012483"/>
    </source>
</evidence>
<comment type="catalytic activity">
    <reaction evidence="1">
        <text>S-ubiquitinyl-[E2 ubiquitin-conjugating enzyme]-L-cysteine + [acceptor protein]-L-lysine = [E2 ubiquitin-conjugating enzyme]-L-cysteine + N(6)-ubiquitinyl-[acceptor protein]-L-lysine.</text>
        <dbReference type="EC" id="2.3.2.27"/>
    </reaction>
</comment>
<evidence type="ECO:0000256" key="3">
    <source>
        <dbReference type="ARBA" id="ARBA00022679"/>
    </source>
</evidence>
<proteinExistence type="predicted"/>
<feature type="region of interest" description="Disordered" evidence="9">
    <location>
        <begin position="198"/>
        <end position="225"/>
    </location>
</feature>
<evidence type="ECO:0000259" key="10">
    <source>
        <dbReference type="PROSITE" id="PS50089"/>
    </source>
</evidence>
<keyword evidence="6" id="KW-0833">Ubl conjugation pathway</keyword>
<dbReference type="AlphaFoldDB" id="A0A843V682"/>
<sequence length="381" mass="41263">MSGVKEHSSTTAGDMSQTAPSSIRRWRLCRLFRCHQCLRTVRIIVSPGSIVFCPHCYGRFLHEIDFPRPRLPSDYVGLTLDPAEVSPGENAIPPTVQPEDYFMGRGLSDLIEGLTQNDRPGQPPAPASAIDAMPTVAIDEAHLAEEGSHCPVCKEDWALGEEAREMPCKHVYHSDCIVPWLQAHNSCPVCRHALPAGNPQDNDGEDDCRPMEAGEEGPRGSGVRPRRVRWNPFTLLWPLPSSNRGHNAVRRPQEMDEEGLDGNGDPQPCAGVVSVCSLHHLVALLISSLALLLLLVPLAGGHRKEAAKHSNYTFLAPAINCQTVLVLSVLVHLNPLLFAVRSSTTAICNSIPSVSSNSSEVGRGVAIIVAGLVDGITRSSF</sequence>
<gene>
    <name evidence="11" type="ORF">Taro_022741</name>
</gene>
<dbReference type="EC" id="2.3.2.27" evidence="2"/>